<dbReference type="PATRIC" id="fig|1423805.4.peg.898"/>
<keyword evidence="1" id="KW-1133">Transmembrane helix</keyword>
<name>A0A0R1QYH8_9LACO</name>
<protein>
    <submittedName>
        <fullName evidence="2">Uncharacterized protein</fullName>
    </submittedName>
</protein>
<dbReference type="RefSeq" id="WP_056963443.1">
    <property type="nucleotide sequence ID" value="NZ_AZFC01000012.1"/>
</dbReference>
<keyword evidence="1" id="KW-0812">Transmembrane</keyword>
<keyword evidence="1" id="KW-0472">Membrane</keyword>
<evidence type="ECO:0000313" key="2">
    <source>
        <dbReference type="EMBL" id="KRL49276.1"/>
    </source>
</evidence>
<sequence length="295" mass="34029">MSFKNLKFWFVFVIIVIITPLLLLSVFPGSRYPGEWLGFLGGYLGAIIAIGGVYWQVSDQRKQDTNSVRPKFSILYLQSLNVDEKVYTSNNWGKWLVSGPKGKITKATLLTKKDENGQEMKGLEFNDKLRYNPQLLGIENISRHDAYTCLLELEYCNGPLTDHYLKQGITINDALLKKLKDERHIEKIILAAINPRERAIVVPVPALYKKHFMLISVKMTYETEMAEINNLSFQVEKENSTELDQLPNYSFSCSQVDFIKKRKAYISPSFAIVKHSNKEIKYLNPIYYKDVVNHF</sequence>
<evidence type="ECO:0000313" key="3">
    <source>
        <dbReference type="Proteomes" id="UP000051835"/>
    </source>
</evidence>
<dbReference type="Proteomes" id="UP000051835">
    <property type="component" value="Unassembled WGS sequence"/>
</dbReference>
<organism evidence="2 3">
    <name type="scientific">Levilactobacillus spicheri DSM 15429</name>
    <dbReference type="NCBI Taxonomy" id="1423805"/>
    <lineage>
        <taxon>Bacteria</taxon>
        <taxon>Bacillati</taxon>
        <taxon>Bacillota</taxon>
        <taxon>Bacilli</taxon>
        <taxon>Lactobacillales</taxon>
        <taxon>Lactobacillaceae</taxon>
        <taxon>Levilactobacillus</taxon>
    </lineage>
</organism>
<evidence type="ECO:0000256" key="1">
    <source>
        <dbReference type="SAM" id="Phobius"/>
    </source>
</evidence>
<feature type="transmembrane region" description="Helical" evidence="1">
    <location>
        <begin position="6"/>
        <end position="24"/>
    </location>
</feature>
<gene>
    <name evidence="2" type="ORF">FD37_GL000875</name>
</gene>
<proteinExistence type="predicted"/>
<dbReference type="AlphaFoldDB" id="A0A0R1QYH8"/>
<dbReference type="EMBL" id="AZFC01000012">
    <property type="protein sequence ID" value="KRL49276.1"/>
    <property type="molecule type" value="Genomic_DNA"/>
</dbReference>
<reference evidence="2 3" key="1">
    <citation type="journal article" date="2015" name="Genome Announc.">
        <title>Expanding the biotechnology potential of lactobacilli through comparative genomics of 213 strains and associated genera.</title>
        <authorList>
            <person name="Sun Z."/>
            <person name="Harris H.M."/>
            <person name="McCann A."/>
            <person name="Guo C."/>
            <person name="Argimon S."/>
            <person name="Zhang W."/>
            <person name="Yang X."/>
            <person name="Jeffery I.B."/>
            <person name="Cooney J.C."/>
            <person name="Kagawa T.F."/>
            <person name="Liu W."/>
            <person name="Song Y."/>
            <person name="Salvetti E."/>
            <person name="Wrobel A."/>
            <person name="Rasinkangas P."/>
            <person name="Parkhill J."/>
            <person name="Rea M.C."/>
            <person name="O'Sullivan O."/>
            <person name="Ritari J."/>
            <person name="Douillard F.P."/>
            <person name="Paul Ross R."/>
            <person name="Yang R."/>
            <person name="Briner A.E."/>
            <person name="Felis G.E."/>
            <person name="de Vos W.M."/>
            <person name="Barrangou R."/>
            <person name="Klaenhammer T.R."/>
            <person name="Caufield P.W."/>
            <person name="Cui Y."/>
            <person name="Zhang H."/>
            <person name="O'Toole P.W."/>
        </authorList>
    </citation>
    <scope>NUCLEOTIDE SEQUENCE [LARGE SCALE GENOMIC DNA]</scope>
    <source>
        <strain evidence="2 3">DSM 15429</strain>
    </source>
</reference>
<feature type="transmembrane region" description="Helical" evidence="1">
    <location>
        <begin position="36"/>
        <end position="57"/>
    </location>
</feature>
<comment type="caution">
    <text evidence="2">The sequence shown here is derived from an EMBL/GenBank/DDBJ whole genome shotgun (WGS) entry which is preliminary data.</text>
</comment>
<accession>A0A0R1QYH8</accession>